<dbReference type="EMBL" id="CP079105">
    <property type="protein sequence ID" value="QXQ15216.1"/>
    <property type="molecule type" value="Genomic_DNA"/>
</dbReference>
<dbReference type="Pfam" id="PF00535">
    <property type="entry name" value="Glycos_transf_2"/>
    <property type="match status" value="1"/>
</dbReference>
<sequence length="302" mass="32515">MIPEPVVSVVVPTVGRTELGRAVASALAQTHPVAEVLVVADTTQPVELPADHRVRLVRPPRRLGSSRARQFGIDAAAGTVIALLDDDDEWLPEKLARQFAHVDAVVQQPDTPWIASCGVEAVGPDGSAIWPRRPIRPDESVPDYLFRFHSPRFGGATLQTSTLCFPVELARQVRWNDPAGAVHDDIRWLLDVRAALAGVAIVQLPDPLVRYHLTAGSQSRNSADRTTDYLAWGRRHLTDAPRRTRGDYFLTGPVAAAVAAGSPTGVLRATGTGLRCGRPGPAALLYAAAGVPRAVRRGGWTR</sequence>
<dbReference type="Gene3D" id="3.90.550.10">
    <property type="entry name" value="Spore Coat Polysaccharide Biosynthesis Protein SpsA, Chain A"/>
    <property type="match status" value="1"/>
</dbReference>
<dbReference type="RefSeq" id="WP_066471645.1">
    <property type="nucleotide sequence ID" value="NZ_CBCRUZ010000001.1"/>
</dbReference>
<proteinExistence type="inferred from homology"/>
<dbReference type="PANTHER" id="PTHR43685:SF5">
    <property type="entry name" value="GLYCOSYLTRANSFERASE EPSE-RELATED"/>
    <property type="match status" value="1"/>
</dbReference>
<comment type="similarity">
    <text evidence="1">Belongs to the glycosyltransferase 2 family.</text>
</comment>
<organism evidence="5 6">
    <name type="scientific">Skermania pinensis</name>
    <dbReference type="NCBI Taxonomy" id="39122"/>
    <lineage>
        <taxon>Bacteria</taxon>
        <taxon>Bacillati</taxon>
        <taxon>Actinomycetota</taxon>
        <taxon>Actinomycetes</taxon>
        <taxon>Mycobacteriales</taxon>
        <taxon>Gordoniaceae</taxon>
        <taxon>Skermania</taxon>
    </lineage>
</organism>
<dbReference type="SUPFAM" id="SSF53448">
    <property type="entry name" value="Nucleotide-diphospho-sugar transferases"/>
    <property type="match status" value="1"/>
</dbReference>
<evidence type="ECO:0000313" key="5">
    <source>
        <dbReference type="EMBL" id="QXQ15216.1"/>
    </source>
</evidence>
<dbReference type="InterPro" id="IPR001173">
    <property type="entry name" value="Glyco_trans_2-like"/>
</dbReference>
<name>A0ABX8SD40_9ACTN</name>
<keyword evidence="3" id="KW-0808">Transferase</keyword>
<evidence type="ECO:0000256" key="3">
    <source>
        <dbReference type="ARBA" id="ARBA00022679"/>
    </source>
</evidence>
<evidence type="ECO:0000256" key="1">
    <source>
        <dbReference type="ARBA" id="ARBA00006739"/>
    </source>
</evidence>
<feature type="domain" description="Glycosyltransferase 2-like" evidence="4">
    <location>
        <begin position="8"/>
        <end position="104"/>
    </location>
</feature>
<reference evidence="5" key="1">
    <citation type="submission" date="2021-07" db="EMBL/GenBank/DDBJ databases">
        <title>Candidatus Kaistella beijingensis sp. nov. isolated from a municipal wastewater treatment plant is involved in sludge foaming.</title>
        <authorList>
            <person name="Song Y."/>
            <person name="Liu S.-J."/>
        </authorList>
    </citation>
    <scope>NUCLEOTIDE SEQUENCE</scope>
    <source>
        <strain evidence="5">DSM 43998</strain>
    </source>
</reference>
<keyword evidence="6" id="KW-1185">Reference proteome</keyword>
<evidence type="ECO:0000259" key="4">
    <source>
        <dbReference type="Pfam" id="PF00535"/>
    </source>
</evidence>
<protein>
    <submittedName>
        <fullName evidence="5">Glycosyltransferase family 2 protein</fullName>
    </submittedName>
</protein>
<dbReference type="Proteomes" id="UP000887023">
    <property type="component" value="Chromosome"/>
</dbReference>
<evidence type="ECO:0000313" key="6">
    <source>
        <dbReference type="Proteomes" id="UP000887023"/>
    </source>
</evidence>
<evidence type="ECO:0000256" key="2">
    <source>
        <dbReference type="ARBA" id="ARBA00022676"/>
    </source>
</evidence>
<dbReference type="PANTHER" id="PTHR43685">
    <property type="entry name" value="GLYCOSYLTRANSFERASE"/>
    <property type="match status" value="1"/>
</dbReference>
<accession>A0ABX8SD40</accession>
<gene>
    <name evidence="5" type="ORF">KV203_07790</name>
</gene>
<dbReference type="InterPro" id="IPR029044">
    <property type="entry name" value="Nucleotide-diphossugar_trans"/>
</dbReference>
<dbReference type="CDD" id="cd00761">
    <property type="entry name" value="Glyco_tranf_GTA_type"/>
    <property type="match status" value="1"/>
</dbReference>
<dbReference type="InterPro" id="IPR050834">
    <property type="entry name" value="Glycosyltransf_2"/>
</dbReference>
<keyword evidence="2" id="KW-0328">Glycosyltransferase</keyword>